<dbReference type="EMBL" id="JAOVZB010000004">
    <property type="protein sequence ID" value="MCV2403286.1"/>
    <property type="molecule type" value="Genomic_DNA"/>
</dbReference>
<reference evidence="2 3" key="1">
    <citation type="submission" date="2022-10" db="EMBL/GenBank/DDBJ databases">
        <title>Marinomonas transparenta sp. nov. and Marinomonas sargassi sp. nov., isolated from marine alga (Sargassum natans (L.) Gaillon).</title>
        <authorList>
            <person name="Wang Y."/>
        </authorList>
    </citation>
    <scope>NUCLEOTIDE SEQUENCE [LARGE SCALE GENOMIC DNA]</scope>
    <source>
        <strain evidence="2 3">C2222</strain>
    </source>
</reference>
<protein>
    <submittedName>
        <fullName evidence="2">Uncharacterized protein</fullName>
    </submittedName>
</protein>
<evidence type="ECO:0000256" key="1">
    <source>
        <dbReference type="SAM" id="SignalP"/>
    </source>
</evidence>
<organism evidence="2 3">
    <name type="scientific">Marinomonas sargassi</name>
    <dbReference type="NCBI Taxonomy" id="2984494"/>
    <lineage>
        <taxon>Bacteria</taxon>
        <taxon>Pseudomonadati</taxon>
        <taxon>Pseudomonadota</taxon>
        <taxon>Gammaproteobacteria</taxon>
        <taxon>Oceanospirillales</taxon>
        <taxon>Oceanospirillaceae</taxon>
        <taxon>Marinomonas</taxon>
    </lineage>
</organism>
<sequence length="169" mass="19112">MLISRHSLSILSIASSMLFSFHVQAETSMSVIVEEHKIELCKAPLIAIADELIGENAHRLHVDQPKHNADKYPFTVIGVVSYKDRDAQVQFNAAPMINNECEVSYQETFALPETCLAVREQVFKKWEYVGRLSDDSFFLRHKERFTKNATLTSTQQGAGCLVSRRHSGI</sequence>
<evidence type="ECO:0000313" key="2">
    <source>
        <dbReference type="EMBL" id="MCV2403286.1"/>
    </source>
</evidence>
<feature type="signal peptide" evidence="1">
    <location>
        <begin position="1"/>
        <end position="25"/>
    </location>
</feature>
<dbReference type="RefSeq" id="WP_263530663.1">
    <property type="nucleotide sequence ID" value="NZ_JAOVZB010000004.1"/>
</dbReference>
<accession>A0ABT2YTU2</accession>
<proteinExistence type="predicted"/>
<keyword evidence="1" id="KW-0732">Signal</keyword>
<evidence type="ECO:0000313" key="3">
    <source>
        <dbReference type="Proteomes" id="UP001209713"/>
    </source>
</evidence>
<dbReference type="Proteomes" id="UP001209713">
    <property type="component" value="Unassembled WGS sequence"/>
</dbReference>
<comment type="caution">
    <text evidence="2">The sequence shown here is derived from an EMBL/GenBank/DDBJ whole genome shotgun (WGS) entry which is preliminary data.</text>
</comment>
<keyword evidence="3" id="KW-1185">Reference proteome</keyword>
<name>A0ABT2YTU2_9GAMM</name>
<gene>
    <name evidence="2" type="ORF">OFY17_10380</name>
</gene>
<feature type="chain" id="PRO_5046861447" evidence="1">
    <location>
        <begin position="26"/>
        <end position="169"/>
    </location>
</feature>